<dbReference type="SUPFAM" id="SSF103473">
    <property type="entry name" value="MFS general substrate transporter"/>
    <property type="match status" value="1"/>
</dbReference>
<evidence type="ECO:0000256" key="3">
    <source>
        <dbReference type="SAM" id="Phobius"/>
    </source>
</evidence>
<dbReference type="KEGG" id="glz:GLAREA_12374"/>
<keyword evidence="3" id="KW-1133">Transmembrane helix</keyword>
<dbReference type="GO" id="GO:0016020">
    <property type="term" value="C:membrane"/>
    <property type="evidence" value="ECO:0007669"/>
    <property type="project" value="UniProtKB-SubCell"/>
</dbReference>
<gene>
    <name evidence="5" type="ORF">GLAREA_12374</name>
</gene>
<dbReference type="GeneID" id="19471415"/>
<accession>S3DZ51</accession>
<dbReference type="PANTHER" id="PTHR42910:SF1">
    <property type="entry name" value="MAJOR FACILITATOR SUPERFAMILY (MFS) PROFILE DOMAIN-CONTAINING PROTEIN"/>
    <property type="match status" value="1"/>
</dbReference>
<dbReference type="AlphaFoldDB" id="S3DZ51"/>
<evidence type="ECO:0000256" key="1">
    <source>
        <dbReference type="ARBA" id="ARBA00004141"/>
    </source>
</evidence>
<evidence type="ECO:0000256" key="2">
    <source>
        <dbReference type="SAM" id="MobiDB-lite"/>
    </source>
</evidence>
<feature type="transmembrane region" description="Helical" evidence="3">
    <location>
        <begin position="205"/>
        <end position="226"/>
    </location>
</feature>
<feature type="region of interest" description="Disordered" evidence="2">
    <location>
        <begin position="1"/>
        <end position="53"/>
    </location>
</feature>
<feature type="transmembrane region" description="Helical" evidence="3">
    <location>
        <begin position="353"/>
        <end position="378"/>
    </location>
</feature>
<feature type="transmembrane region" description="Helical" evidence="3">
    <location>
        <begin position="122"/>
        <end position="140"/>
    </location>
</feature>
<dbReference type="HOGENOM" id="CLU_001265_23_3_1"/>
<organism evidence="5 6">
    <name type="scientific">Glarea lozoyensis (strain ATCC 20868 / MF5171)</name>
    <dbReference type="NCBI Taxonomy" id="1116229"/>
    <lineage>
        <taxon>Eukaryota</taxon>
        <taxon>Fungi</taxon>
        <taxon>Dikarya</taxon>
        <taxon>Ascomycota</taxon>
        <taxon>Pezizomycotina</taxon>
        <taxon>Leotiomycetes</taxon>
        <taxon>Helotiales</taxon>
        <taxon>Helotiaceae</taxon>
        <taxon>Glarea</taxon>
    </lineage>
</organism>
<keyword evidence="3" id="KW-0472">Membrane</keyword>
<feature type="compositionally biased region" description="Polar residues" evidence="2">
    <location>
        <begin position="9"/>
        <end position="23"/>
    </location>
</feature>
<dbReference type="Gene3D" id="1.20.1250.20">
    <property type="entry name" value="MFS general substrate transporter like domains"/>
    <property type="match status" value="1"/>
</dbReference>
<feature type="transmembrane region" description="Helical" evidence="3">
    <location>
        <begin position="85"/>
        <end position="102"/>
    </location>
</feature>
<evidence type="ECO:0000313" key="6">
    <source>
        <dbReference type="Proteomes" id="UP000016922"/>
    </source>
</evidence>
<feature type="compositionally biased region" description="Basic and acidic residues" evidence="2">
    <location>
        <begin position="29"/>
        <end position="47"/>
    </location>
</feature>
<dbReference type="Pfam" id="PF07690">
    <property type="entry name" value="MFS_1"/>
    <property type="match status" value="1"/>
</dbReference>
<reference evidence="5 6" key="1">
    <citation type="journal article" date="2013" name="BMC Genomics">
        <title>Genomics-driven discovery of the pneumocandin biosynthetic gene cluster in the fungus Glarea lozoyensis.</title>
        <authorList>
            <person name="Chen L."/>
            <person name="Yue Q."/>
            <person name="Zhang X."/>
            <person name="Xiang M."/>
            <person name="Wang C."/>
            <person name="Li S."/>
            <person name="Che Y."/>
            <person name="Ortiz-Lopez F.J."/>
            <person name="Bills G.F."/>
            <person name="Liu X."/>
            <person name="An Z."/>
        </authorList>
    </citation>
    <scope>NUCLEOTIDE SEQUENCE [LARGE SCALE GENOMIC DNA]</scope>
    <source>
        <strain evidence="6">ATCC 20868 / MF5171</strain>
    </source>
</reference>
<dbReference type="InterPro" id="IPR036259">
    <property type="entry name" value="MFS_trans_sf"/>
</dbReference>
<dbReference type="PROSITE" id="PS50850">
    <property type="entry name" value="MFS"/>
    <property type="match status" value="1"/>
</dbReference>
<feature type="domain" description="Major facilitator superfamily (MFS) profile" evidence="4">
    <location>
        <begin position="82"/>
        <end position="463"/>
    </location>
</feature>
<name>S3DZ51_GLAL2</name>
<dbReference type="InterPro" id="IPR011701">
    <property type="entry name" value="MFS"/>
</dbReference>
<feature type="transmembrane region" description="Helical" evidence="3">
    <location>
        <begin position="152"/>
        <end position="185"/>
    </location>
</feature>
<dbReference type="eggNOG" id="ENOG502QUXC">
    <property type="taxonomic scope" value="Eukaryota"/>
</dbReference>
<dbReference type="GO" id="GO:0022857">
    <property type="term" value="F:transmembrane transporter activity"/>
    <property type="evidence" value="ECO:0007669"/>
    <property type="project" value="InterPro"/>
</dbReference>
<dbReference type="PANTHER" id="PTHR42910">
    <property type="entry name" value="TRANSPORTER SCO4007-RELATED"/>
    <property type="match status" value="1"/>
</dbReference>
<feature type="transmembrane region" description="Helical" evidence="3">
    <location>
        <begin position="238"/>
        <end position="256"/>
    </location>
</feature>
<evidence type="ECO:0000313" key="5">
    <source>
        <dbReference type="EMBL" id="EPE31618.1"/>
    </source>
</evidence>
<comment type="subcellular location">
    <subcellularLocation>
        <location evidence="1">Membrane</location>
        <topology evidence="1">Multi-pass membrane protein</topology>
    </subcellularLocation>
</comment>
<keyword evidence="3" id="KW-0812">Transmembrane</keyword>
<dbReference type="OMA" id="FWTPLAF"/>
<dbReference type="Proteomes" id="UP000016922">
    <property type="component" value="Unassembled WGS sequence"/>
</dbReference>
<proteinExistence type="predicted"/>
<sequence>MASERETQTDLGISPSQLPSANGSGQGSRDLESKDLSTNDQVVERRSSSSSGRNGVVQTLWKVVTWTPRRCRWDPADPPKFNRGLNLLFGFAATFTVANLYYNHPILNILAKEFHVSDERASLVPTMMQAGYAAGLLFLCPLGDIFHRRPFVLILVFFTATVWLGLCITSSFPLFLALSFITAVSTVTPQLMLPLVGDLAPPHRRATALSIVVSGLLLGMLLARLLSGVLTQYTSWRSIYFLSLGLQYVIFILLWLFMPDYPSTNPGGLNYFSMLWSMITMLWSEPILVQACVVGFLTSTTFTSFWTTLTFLLAGEPYNYTPLIIGLFALIGIAAMAFGPFYSRMMIDRFPPLWSVVLGLVYILIGLTLGTFIGTFSISGPIMTAFLLDLGIQTSQIANRTSIYKIAPKARNRVNTVFMVAVFCGQLTGTAVGNKVYAIGGWRASGGCSMGFVAVAICVAISRGPWEKGWVGWSGGWGKKRKGGNEEVGEGGESVVKDEEVAGGRGGNMVMMEEVTDDRSSDTLVEEGNIQASEIPKAMRKREDG</sequence>
<evidence type="ECO:0000259" key="4">
    <source>
        <dbReference type="PROSITE" id="PS50850"/>
    </source>
</evidence>
<dbReference type="OrthoDB" id="2105912at2759"/>
<dbReference type="InterPro" id="IPR020846">
    <property type="entry name" value="MFS_dom"/>
</dbReference>
<dbReference type="RefSeq" id="XP_008081347.1">
    <property type="nucleotide sequence ID" value="XM_008083156.1"/>
</dbReference>
<feature type="transmembrane region" description="Helical" evidence="3">
    <location>
        <begin position="320"/>
        <end position="341"/>
    </location>
</feature>
<protein>
    <submittedName>
        <fullName evidence="5">MFS general substrate transporter</fullName>
    </submittedName>
</protein>
<keyword evidence="6" id="KW-1185">Reference proteome</keyword>
<dbReference type="CDD" id="cd17324">
    <property type="entry name" value="MFS_NepI_like"/>
    <property type="match status" value="1"/>
</dbReference>
<dbReference type="EMBL" id="KE145361">
    <property type="protein sequence ID" value="EPE31618.1"/>
    <property type="molecule type" value="Genomic_DNA"/>
</dbReference>